<protein>
    <submittedName>
        <fullName evidence="1">Glycosyltransferase involved in cell wall biosynthesis</fullName>
    </submittedName>
</protein>
<gene>
    <name evidence="1" type="ORF">DES53_103329</name>
</gene>
<dbReference type="AlphaFoldDB" id="A0A366HPP4"/>
<proteinExistence type="predicted"/>
<reference evidence="1 2" key="1">
    <citation type="submission" date="2018-06" db="EMBL/GenBank/DDBJ databases">
        <title>Genomic Encyclopedia of Type Strains, Phase IV (KMG-IV): sequencing the most valuable type-strain genomes for metagenomic binning, comparative biology and taxonomic classification.</title>
        <authorList>
            <person name="Goeker M."/>
        </authorList>
    </citation>
    <scope>NUCLEOTIDE SEQUENCE [LARGE SCALE GENOMIC DNA]</scope>
    <source>
        <strain evidence="1 2">DSM 25532</strain>
    </source>
</reference>
<dbReference type="GO" id="GO:0016740">
    <property type="term" value="F:transferase activity"/>
    <property type="evidence" value="ECO:0007669"/>
    <property type="project" value="UniProtKB-KW"/>
</dbReference>
<dbReference type="RefSeq" id="WP_113958457.1">
    <property type="nucleotide sequence ID" value="NZ_QNRR01000003.1"/>
</dbReference>
<comment type="caution">
    <text evidence="1">The sequence shown here is derived from an EMBL/GenBank/DDBJ whole genome shotgun (WGS) entry which is preliminary data.</text>
</comment>
<dbReference type="SUPFAM" id="SSF53756">
    <property type="entry name" value="UDP-Glycosyltransferase/glycogen phosphorylase"/>
    <property type="match status" value="1"/>
</dbReference>
<accession>A0A366HPP4</accession>
<dbReference type="EMBL" id="QNRR01000003">
    <property type="protein sequence ID" value="RBP45331.1"/>
    <property type="molecule type" value="Genomic_DNA"/>
</dbReference>
<evidence type="ECO:0000313" key="1">
    <source>
        <dbReference type="EMBL" id="RBP45331.1"/>
    </source>
</evidence>
<dbReference type="Gene3D" id="3.40.50.2000">
    <property type="entry name" value="Glycogen Phosphorylase B"/>
    <property type="match status" value="1"/>
</dbReference>
<organism evidence="1 2">
    <name type="scientific">Roseimicrobium gellanilyticum</name>
    <dbReference type="NCBI Taxonomy" id="748857"/>
    <lineage>
        <taxon>Bacteria</taxon>
        <taxon>Pseudomonadati</taxon>
        <taxon>Verrucomicrobiota</taxon>
        <taxon>Verrucomicrobiia</taxon>
        <taxon>Verrucomicrobiales</taxon>
        <taxon>Verrucomicrobiaceae</taxon>
        <taxon>Roseimicrobium</taxon>
    </lineage>
</organism>
<keyword evidence="1" id="KW-0808">Transferase</keyword>
<name>A0A366HPP4_9BACT</name>
<keyword evidence="2" id="KW-1185">Reference proteome</keyword>
<evidence type="ECO:0000313" key="2">
    <source>
        <dbReference type="Proteomes" id="UP000253426"/>
    </source>
</evidence>
<dbReference type="OrthoDB" id="9811902at2"/>
<sequence length="391" mass="43322">MRILVINKYVPPEPAPTAALIGDLAMILRAKGAEVTHLGAEEGYRDNRPQGWRRWLHEIQLLLRLFWTGLTSKRPDCILCLSDPPGILFVAAILAKLKGTRLVHWAMDVYPDTAVALGEVRPGGLVHRLASSAMSFSYRSCQLIACLDCDMLEYLRMKDDPRAFISSPWPPLHIAFSEGSVAPRGERIQWMYSGNLGRAHEYETLLRAQKLLEDAGHPFELVFQGGGNAWTAARQLASDLGLQQCRWENYAPSDNLVPSLLQAHVLIATQRQEVRGLLWPSKLALLKLLPRPLVWVGPHEGAISTDLRNHSALNGVFAVGDFHALADWLALRINDFAKEAEVPFSPATLKPACLGIAHAEGEKWWSHLVQLLLPDSPDGAPLKATFSEEPA</sequence>
<dbReference type="Proteomes" id="UP000253426">
    <property type="component" value="Unassembled WGS sequence"/>
</dbReference>